<dbReference type="Proteomes" id="UP001162483">
    <property type="component" value="Unassembled WGS sequence"/>
</dbReference>
<organism evidence="2 3">
    <name type="scientific">Staurois parvus</name>
    <dbReference type="NCBI Taxonomy" id="386267"/>
    <lineage>
        <taxon>Eukaryota</taxon>
        <taxon>Metazoa</taxon>
        <taxon>Chordata</taxon>
        <taxon>Craniata</taxon>
        <taxon>Vertebrata</taxon>
        <taxon>Euteleostomi</taxon>
        <taxon>Amphibia</taxon>
        <taxon>Batrachia</taxon>
        <taxon>Anura</taxon>
        <taxon>Neobatrachia</taxon>
        <taxon>Ranoidea</taxon>
        <taxon>Ranidae</taxon>
        <taxon>Staurois</taxon>
    </lineage>
</organism>
<evidence type="ECO:0000313" key="2">
    <source>
        <dbReference type="EMBL" id="CAI9535946.1"/>
    </source>
</evidence>
<feature type="non-terminal residue" evidence="2">
    <location>
        <position position="1"/>
    </location>
</feature>
<feature type="region of interest" description="Disordered" evidence="1">
    <location>
        <begin position="1"/>
        <end position="33"/>
    </location>
</feature>
<evidence type="ECO:0000313" key="3">
    <source>
        <dbReference type="Proteomes" id="UP001162483"/>
    </source>
</evidence>
<gene>
    <name evidence="2" type="ORF">SPARVUS_LOCUS954233</name>
</gene>
<protein>
    <submittedName>
        <fullName evidence="2">Uncharacterized protein</fullName>
    </submittedName>
</protein>
<feature type="region of interest" description="Disordered" evidence="1">
    <location>
        <begin position="70"/>
        <end position="115"/>
    </location>
</feature>
<feature type="compositionally biased region" description="Polar residues" evidence="1">
    <location>
        <begin position="1"/>
        <end position="27"/>
    </location>
</feature>
<dbReference type="EMBL" id="CATNWA010000294">
    <property type="protein sequence ID" value="CAI9535946.1"/>
    <property type="molecule type" value="Genomic_DNA"/>
</dbReference>
<proteinExistence type="predicted"/>
<evidence type="ECO:0000256" key="1">
    <source>
        <dbReference type="SAM" id="MobiDB-lite"/>
    </source>
</evidence>
<sequence>LKHNTVQTNQTKPPTDNSTYKQASSGRPGQYQLGRWYRGSKRRMVGVTGQVQQVASSIVQRVSRGMVRVTSQGSEQVASSVDQSRRSQQRNRNRMQDRYRAQDKHNTKAESVGLA</sequence>
<feature type="non-terminal residue" evidence="2">
    <location>
        <position position="115"/>
    </location>
</feature>
<name>A0ABN9AIT5_9NEOB</name>
<accession>A0ABN9AIT5</accession>
<reference evidence="2" key="1">
    <citation type="submission" date="2023-05" db="EMBL/GenBank/DDBJ databases">
        <authorList>
            <person name="Stuckert A."/>
        </authorList>
    </citation>
    <scope>NUCLEOTIDE SEQUENCE</scope>
</reference>
<keyword evidence="3" id="KW-1185">Reference proteome</keyword>
<feature type="compositionally biased region" description="Basic and acidic residues" evidence="1">
    <location>
        <begin position="94"/>
        <end position="108"/>
    </location>
</feature>
<comment type="caution">
    <text evidence="2">The sequence shown here is derived from an EMBL/GenBank/DDBJ whole genome shotgun (WGS) entry which is preliminary data.</text>
</comment>